<dbReference type="InterPro" id="IPR036430">
    <property type="entry name" value="RNase_T2-like_sf"/>
</dbReference>
<dbReference type="InterPro" id="IPR001568">
    <property type="entry name" value="RNase_T2-like"/>
</dbReference>
<keyword evidence="6" id="KW-1185">Reference proteome</keyword>
<evidence type="ECO:0000256" key="2">
    <source>
        <dbReference type="ARBA" id="ARBA00023157"/>
    </source>
</evidence>
<gene>
    <name evidence="5" type="ORF">Cni_G29230</name>
</gene>
<feature type="chain" id="PRO_5042871397" evidence="4">
    <location>
        <begin position="27"/>
        <end position="244"/>
    </location>
</feature>
<dbReference type="Proteomes" id="UP001327560">
    <property type="component" value="Chromosome 9"/>
</dbReference>
<dbReference type="Pfam" id="PF00445">
    <property type="entry name" value="Ribonuclease_T2"/>
    <property type="match status" value="1"/>
</dbReference>
<reference evidence="5 6" key="1">
    <citation type="submission" date="2023-10" db="EMBL/GenBank/DDBJ databases">
        <title>Chromosome-scale genome assembly provides insights into flower coloration mechanisms of Canna indica.</title>
        <authorList>
            <person name="Li C."/>
        </authorList>
    </citation>
    <scope>NUCLEOTIDE SEQUENCE [LARGE SCALE GENOMIC DNA]</scope>
    <source>
        <tissue evidence="5">Flower</tissue>
    </source>
</reference>
<evidence type="ECO:0000313" key="5">
    <source>
        <dbReference type="EMBL" id="WOL20425.1"/>
    </source>
</evidence>
<evidence type="ECO:0000313" key="6">
    <source>
        <dbReference type="Proteomes" id="UP001327560"/>
    </source>
</evidence>
<protein>
    <submittedName>
        <fullName evidence="5">Ribonuclease 3</fullName>
    </submittedName>
</protein>
<organism evidence="5 6">
    <name type="scientific">Canna indica</name>
    <name type="common">Indian-shot</name>
    <dbReference type="NCBI Taxonomy" id="4628"/>
    <lineage>
        <taxon>Eukaryota</taxon>
        <taxon>Viridiplantae</taxon>
        <taxon>Streptophyta</taxon>
        <taxon>Embryophyta</taxon>
        <taxon>Tracheophyta</taxon>
        <taxon>Spermatophyta</taxon>
        <taxon>Magnoliopsida</taxon>
        <taxon>Liliopsida</taxon>
        <taxon>Zingiberales</taxon>
        <taxon>Cannaceae</taxon>
        <taxon>Canna</taxon>
    </lineage>
</organism>
<keyword evidence="4" id="KW-0732">Signal</keyword>
<dbReference type="PANTHER" id="PTHR11240:SF57">
    <property type="entry name" value="OS09G0538000 PROTEIN"/>
    <property type="match status" value="1"/>
</dbReference>
<dbReference type="GO" id="GO:0006401">
    <property type="term" value="P:RNA catabolic process"/>
    <property type="evidence" value="ECO:0007669"/>
    <property type="project" value="TreeGrafter"/>
</dbReference>
<sequence length="244" mass="26806">MAARVLPLAFLCLMQLIASPFLVANADDGTSFDFYYLVLLWPGAYCTQSKCCPPTAGPPANDFSIRGLWPYSTLSGEPVTDCNSNPWSINQISSLRDELNLHWSNLKCPSNDGVGNWKSAWKTYGVCSGLNETQYFSTALQLRAKVDILALLAKKAIEPSLLYVHGVSDIENAIREGIGAAPLIRCSKGPLGLFQLYEVYICVDKDGETIIECPVKQSFTCSEEIFFTPFNLTSINPIDMVVAN</sequence>
<evidence type="ECO:0000256" key="4">
    <source>
        <dbReference type="SAM" id="SignalP"/>
    </source>
</evidence>
<dbReference type="GO" id="GO:0003723">
    <property type="term" value="F:RNA binding"/>
    <property type="evidence" value="ECO:0007669"/>
    <property type="project" value="InterPro"/>
</dbReference>
<dbReference type="SUPFAM" id="SSF55895">
    <property type="entry name" value="Ribonuclease Rh-like"/>
    <property type="match status" value="1"/>
</dbReference>
<evidence type="ECO:0000256" key="1">
    <source>
        <dbReference type="ARBA" id="ARBA00007469"/>
    </source>
</evidence>
<dbReference type="CDD" id="cd01061">
    <property type="entry name" value="RNase_T2_euk"/>
    <property type="match status" value="1"/>
</dbReference>
<name>A0AAQ3L4Z4_9LILI</name>
<dbReference type="GO" id="GO:0033897">
    <property type="term" value="F:ribonuclease T2 activity"/>
    <property type="evidence" value="ECO:0007669"/>
    <property type="project" value="InterPro"/>
</dbReference>
<feature type="signal peptide" evidence="4">
    <location>
        <begin position="1"/>
        <end position="26"/>
    </location>
</feature>
<dbReference type="Gene3D" id="3.90.730.10">
    <property type="entry name" value="Ribonuclease T2-like"/>
    <property type="match status" value="1"/>
</dbReference>
<comment type="similarity">
    <text evidence="1 3">Belongs to the RNase T2 family.</text>
</comment>
<proteinExistence type="inferred from homology"/>
<keyword evidence="2" id="KW-1015">Disulfide bond</keyword>
<dbReference type="InterPro" id="IPR033697">
    <property type="entry name" value="Ribonuclease_T2_eukaryotic"/>
</dbReference>
<dbReference type="EMBL" id="CP136898">
    <property type="protein sequence ID" value="WOL20425.1"/>
    <property type="molecule type" value="Genomic_DNA"/>
</dbReference>
<accession>A0AAQ3L4Z4</accession>
<evidence type="ECO:0000256" key="3">
    <source>
        <dbReference type="RuleBase" id="RU004328"/>
    </source>
</evidence>
<dbReference type="PANTHER" id="PTHR11240">
    <property type="entry name" value="RIBONUCLEASE T2"/>
    <property type="match status" value="1"/>
</dbReference>
<dbReference type="AlphaFoldDB" id="A0AAQ3L4Z4"/>
<dbReference type="GO" id="GO:0005576">
    <property type="term" value="C:extracellular region"/>
    <property type="evidence" value="ECO:0007669"/>
    <property type="project" value="TreeGrafter"/>
</dbReference>